<dbReference type="SUPFAM" id="SSF81891">
    <property type="entry name" value="Poly A polymerase C-terminal region-like"/>
    <property type="match status" value="1"/>
</dbReference>
<proteinExistence type="inferred from homology"/>
<sequence>RKLMRVFLLMQRHSVRLHSNLAQLIRDNAWMMDRKLRTDPHVHETFLEIINQPGAVGHVLRRMHELDILGRYLPEFGRLTCLVQHEFFHQYTVDEHTLVCIEKLDGLWDGKWDAYIKYREVFEEVARPSTLYLALLLHDAGKGFESDHHERESERVADHVADRLGLDEAATESLLLVIRHHLLMVQVAQRRDLEDPLVVRQFGETMETEENLNLLMLHTLADSLGTADNLWNGFKETTQWDLYWKSHLFFRRDPGAVRVEEQQRDEIEAETIKVLGKKVPSEEIEAHFDYLPSRYFRALPANEIAGDIELVHEFFEQQILYNDRMLRPSVVWERDLNRGCSSVGICTWDRQGLFSRVTGVFAECGFNILSGQIFTREDSIVIDHFFLTDVRTGGLPDSGLREMFSERLDEALKAETNLDLDFAELPESAVEYTSLSGDRIPTRIFFDNHASDEFTVLDLEAEDHIGLLYAVAHTLTTL</sequence>
<dbReference type="SUPFAM" id="SSF55021">
    <property type="entry name" value="ACT-like"/>
    <property type="match status" value="1"/>
</dbReference>
<dbReference type="PANTHER" id="PTHR47320">
    <property type="entry name" value="BIFUNCTIONAL URIDYLYLTRANSFERASE/URIDYLYL-REMOVING ENZYME"/>
    <property type="match status" value="1"/>
</dbReference>
<feature type="non-terminal residue" evidence="3">
    <location>
        <position position="478"/>
    </location>
</feature>
<dbReference type="AlphaFoldDB" id="A0A382H4F1"/>
<name>A0A382H4F1_9ZZZZ</name>
<evidence type="ECO:0000259" key="2">
    <source>
        <dbReference type="PROSITE" id="PS51671"/>
    </source>
</evidence>
<dbReference type="Pfam" id="PF01966">
    <property type="entry name" value="HD"/>
    <property type="match status" value="1"/>
</dbReference>
<dbReference type="CDD" id="cd04873">
    <property type="entry name" value="ACT_UUR-ACR-like"/>
    <property type="match status" value="1"/>
</dbReference>
<dbReference type="Gene3D" id="1.10.3090.10">
    <property type="entry name" value="cca-adding enzyme, domain 2"/>
    <property type="match status" value="1"/>
</dbReference>
<feature type="domain" description="ACT" evidence="2">
    <location>
        <begin position="342"/>
        <end position="430"/>
    </location>
</feature>
<dbReference type="InterPro" id="IPR010043">
    <property type="entry name" value="UTase/UR"/>
</dbReference>
<dbReference type="InterPro" id="IPR002912">
    <property type="entry name" value="ACT_dom"/>
</dbReference>
<dbReference type="GO" id="GO:0016787">
    <property type="term" value="F:hydrolase activity"/>
    <property type="evidence" value="ECO:0007669"/>
    <property type="project" value="UniProtKB-KW"/>
</dbReference>
<dbReference type="HAMAP" id="MF_00277">
    <property type="entry name" value="PII_uridylyl_transf"/>
    <property type="match status" value="1"/>
</dbReference>
<evidence type="ECO:0000313" key="3">
    <source>
        <dbReference type="EMBL" id="SVB82052.1"/>
    </source>
</evidence>
<dbReference type="PROSITE" id="PS51671">
    <property type="entry name" value="ACT"/>
    <property type="match status" value="1"/>
</dbReference>
<reference evidence="3" key="1">
    <citation type="submission" date="2018-05" db="EMBL/GenBank/DDBJ databases">
        <authorList>
            <person name="Lanie J.A."/>
            <person name="Ng W.-L."/>
            <person name="Kazmierczak K.M."/>
            <person name="Andrzejewski T.M."/>
            <person name="Davidsen T.M."/>
            <person name="Wayne K.J."/>
            <person name="Tettelin H."/>
            <person name="Glass J.I."/>
            <person name="Rusch D."/>
            <person name="Podicherti R."/>
            <person name="Tsui H.-C.T."/>
            <person name="Winkler M.E."/>
        </authorList>
    </citation>
    <scope>NUCLEOTIDE SEQUENCE</scope>
</reference>
<gene>
    <name evidence="3" type="ORF">METZ01_LOCUS234906</name>
</gene>
<accession>A0A382H4F1</accession>
<dbReference type="InterPro" id="IPR006674">
    <property type="entry name" value="HD_domain"/>
</dbReference>
<dbReference type="GO" id="GO:0008773">
    <property type="term" value="F:[protein-PII] uridylyltransferase activity"/>
    <property type="evidence" value="ECO:0007669"/>
    <property type="project" value="InterPro"/>
</dbReference>
<protein>
    <recommendedName>
        <fullName evidence="2">ACT domain-containing protein</fullName>
    </recommendedName>
</protein>
<evidence type="ECO:0000256" key="1">
    <source>
        <dbReference type="ARBA" id="ARBA00022801"/>
    </source>
</evidence>
<dbReference type="EMBL" id="UINC01059065">
    <property type="protein sequence ID" value="SVB82052.1"/>
    <property type="molecule type" value="Genomic_DNA"/>
</dbReference>
<keyword evidence="1" id="KW-0378">Hydrolase</keyword>
<feature type="non-terminal residue" evidence="3">
    <location>
        <position position="1"/>
    </location>
</feature>
<organism evidence="3">
    <name type="scientific">marine metagenome</name>
    <dbReference type="NCBI Taxonomy" id="408172"/>
    <lineage>
        <taxon>unclassified sequences</taxon>
        <taxon>metagenomes</taxon>
        <taxon>ecological metagenomes</taxon>
    </lineage>
</organism>
<dbReference type="InterPro" id="IPR045865">
    <property type="entry name" value="ACT-like_dom_sf"/>
</dbReference>
<dbReference type="PANTHER" id="PTHR47320:SF1">
    <property type="entry name" value="BIFUNCTIONAL URIDYLYLTRANSFERASE_URIDYLYL-REMOVING ENZYME"/>
    <property type="match status" value="1"/>
</dbReference>